<organism evidence="1 2">
    <name type="scientific">Penicillium arizonense</name>
    <dbReference type="NCBI Taxonomy" id="1835702"/>
    <lineage>
        <taxon>Eukaryota</taxon>
        <taxon>Fungi</taxon>
        <taxon>Dikarya</taxon>
        <taxon>Ascomycota</taxon>
        <taxon>Pezizomycotina</taxon>
        <taxon>Eurotiomycetes</taxon>
        <taxon>Eurotiomycetidae</taxon>
        <taxon>Eurotiales</taxon>
        <taxon>Aspergillaceae</taxon>
        <taxon>Penicillium</taxon>
    </lineage>
</organism>
<accession>A0A1F5LBZ9</accession>
<dbReference type="EMBL" id="LXJU01000016">
    <property type="protein sequence ID" value="OGE50510.1"/>
    <property type="molecule type" value="Genomic_DNA"/>
</dbReference>
<sequence length="65" mass="7438">MPTTTLFKQLNGVHHVRSFPANNWGPRSRRHWTADSLILKEAVFNVVIVAKDFPGSEDPLYTSTW</sequence>
<proteinExistence type="predicted"/>
<dbReference type="Proteomes" id="UP000177622">
    <property type="component" value="Unassembled WGS sequence"/>
</dbReference>
<reference evidence="1 2" key="1">
    <citation type="journal article" date="2016" name="Sci. Rep.">
        <title>Penicillium arizonense, a new, genome sequenced fungal species, reveals a high chemical diversity in secreted metabolites.</title>
        <authorList>
            <person name="Grijseels S."/>
            <person name="Nielsen J.C."/>
            <person name="Randelovic M."/>
            <person name="Nielsen J."/>
            <person name="Nielsen K.F."/>
            <person name="Workman M."/>
            <person name="Frisvad J.C."/>
        </authorList>
    </citation>
    <scope>NUCLEOTIDE SEQUENCE [LARGE SCALE GENOMIC DNA]</scope>
    <source>
        <strain evidence="1 2">CBS 141311</strain>
    </source>
</reference>
<keyword evidence="2" id="KW-1185">Reference proteome</keyword>
<dbReference type="GeneID" id="34578822"/>
<dbReference type="RefSeq" id="XP_022485958.1">
    <property type="nucleotide sequence ID" value="XM_022634088.1"/>
</dbReference>
<gene>
    <name evidence="1" type="ORF">PENARI_c016G06813</name>
</gene>
<name>A0A1F5LBZ9_PENAI</name>
<protein>
    <submittedName>
        <fullName evidence="1">Uncharacterized protein</fullName>
    </submittedName>
</protein>
<dbReference type="AlphaFoldDB" id="A0A1F5LBZ9"/>
<evidence type="ECO:0000313" key="2">
    <source>
        <dbReference type="Proteomes" id="UP000177622"/>
    </source>
</evidence>
<comment type="caution">
    <text evidence="1">The sequence shown here is derived from an EMBL/GenBank/DDBJ whole genome shotgun (WGS) entry which is preliminary data.</text>
</comment>
<evidence type="ECO:0000313" key="1">
    <source>
        <dbReference type="EMBL" id="OGE50510.1"/>
    </source>
</evidence>